<evidence type="ECO:0000256" key="6">
    <source>
        <dbReference type="ARBA" id="ARBA00022989"/>
    </source>
</evidence>
<dbReference type="PANTHER" id="PTHR31595">
    <property type="entry name" value="LONG-CHAIN-ALCOHOL O-FATTY-ACYLTRANSFERASE 3-RELATED"/>
    <property type="match status" value="1"/>
</dbReference>
<dbReference type="InParanoid" id="A0A1Y1UAV4"/>
<evidence type="ECO:0000313" key="11">
    <source>
        <dbReference type="Proteomes" id="UP000193218"/>
    </source>
</evidence>
<gene>
    <name evidence="10" type="ORF">BD324DRAFT_633989</name>
</gene>
<feature type="transmembrane region" description="Helical" evidence="8">
    <location>
        <begin position="199"/>
        <end position="217"/>
    </location>
</feature>
<dbReference type="OrthoDB" id="1077582at2759"/>
<dbReference type="EMBL" id="NBSH01000012">
    <property type="protein sequence ID" value="ORX35132.1"/>
    <property type="molecule type" value="Genomic_DNA"/>
</dbReference>
<dbReference type="InterPro" id="IPR044851">
    <property type="entry name" value="Wax_synthase"/>
</dbReference>
<feature type="domain" description="Wax synthase" evidence="9">
    <location>
        <begin position="244"/>
        <end position="306"/>
    </location>
</feature>
<feature type="transmembrane region" description="Helical" evidence="8">
    <location>
        <begin position="315"/>
        <end position="334"/>
    </location>
</feature>
<keyword evidence="6 8" id="KW-1133">Transmembrane helix</keyword>
<evidence type="ECO:0000256" key="5">
    <source>
        <dbReference type="ARBA" id="ARBA00022692"/>
    </source>
</evidence>
<dbReference type="InterPro" id="IPR032805">
    <property type="entry name" value="Wax_synthase_dom"/>
</dbReference>
<feature type="transmembrane region" description="Helical" evidence="8">
    <location>
        <begin position="46"/>
        <end position="68"/>
    </location>
</feature>
<feature type="transmembrane region" description="Helical" evidence="8">
    <location>
        <begin position="285"/>
        <end position="303"/>
    </location>
</feature>
<dbReference type="Proteomes" id="UP000193218">
    <property type="component" value="Unassembled WGS sequence"/>
</dbReference>
<evidence type="ECO:0000256" key="3">
    <source>
        <dbReference type="ARBA" id="ARBA00007282"/>
    </source>
</evidence>
<comment type="pathway">
    <text evidence="2">Secondary metabolite biosynthesis.</text>
</comment>
<dbReference type="STRING" id="4999.A0A1Y1UAV4"/>
<evidence type="ECO:0000259" key="9">
    <source>
        <dbReference type="Pfam" id="PF13813"/>
    </source>
</evidence>
<keyword evidence="4" id="KW-0808">Transferase</keyword>
<dbReference type="AlphaFoldDB" id="A0A1Y1UAV4"/>
<reference evidence="10 11" key="1">
    <citation type="submission" date="2017-03" db="EMBL/GenBank/DDBJ databases">
        <title>Widespread Adenine N6-methylation of Active Genes in Fungi.</title>
        <authorList>
            <consortium name="DOE Joint Genome Institute"/>
            <person name="Mondo S.J."/>
            <person name="Dannebaum R.O."/>
            <person name="Kuo R.C."/>
            <person name="Louie K.B."/>
            <person name="Bewick A.J."/>
            <person name="Labutti K."/>
            <person name="Haridas S."/>
            <person name="Kuo A."/>
            <person name="Salamov A."/>
            <person name="Ahrendt S.R."/>
            <person name="Lau R."/>
            <person name="Bowen B.P."/>
            <person name="Lipzen A."/>
            <person name="Sullivan W."/>
            <person name="Andreopoulos W.B."/>
            <person name="Clum A."/>
            <person name="Lindquist E."/>
            <person name="Daum C."/>
            <person name="Northen T.R."/>
            <person name="Ramamoorthy G."/>
            <person name="Schmitz R.J."/>
            <person name="Gryganskyi A."/>
            <person name="Culley D."/>
            <person name="Magnuson J."/>
            <person name="James T.Y."/>
            <person name="O'Malley M.A."/>
            <person name="Stajich J.E."/>
            <person name="Spatafora J.W."/>
            <person name="Visel A."/>
            <person name="Grigoriev I.V."/>
        </authorList>
    </citation>
    <scope>NUCLEOTIDE SEQUENCE [LARGE SCALE GENOMIC DNA]</scope>
    <source>
        <strain evidence="10 11">NRRL Y-17943</strain>
    </source>
</reference>
<dbReference type="GeneID" id="33558496"/>
<dbReference type="GO" id="GO:0016020">
    <property type="term" value="C:membrane"/>
    <property type="evidence" value="ECO:0007669"/>
    <property type="project" value="UniProtKB-SubCell"/>
</dbReference>
<sequence>MSHLIDPNWRASLKPVTGSKFWLDVAGTIMIPYVIFYLSLFGGMRALKLALLPFGYIAAFRVLFLGGLDTQYSAMYGNQMFNLVAGSATRWALSDLPPDYQPTTEPSPFPTIRQSTAYKALSMMLNVHRHVGIKGFIPLRSQGKTRLQYIRHHFIRVIISRQLWTEFVYLVYLFSGATYSAAPATDLYTRMQDFQRHSGIPPAITRTLFAVNIMIMIKLGLEIVWHASAVLMIGSGLWNGEEFPRLINSPLKSTSLTEFWGKRYHQLNRDTLSLWSNLFKPLGRTIQLFSVFLISGVQHYTIYHTGLPIPGSFTAWSSLFLGCGFGIMLERLWYKRTGRHVSGPPGLMWMLLWTALICQPMVCWYWQMIIVDQMPNLTPTHSAVGWILWYTGLAPRPGTLSLHVDRS</sequence>
<comment type="caution">
    <text evidence="10">The sequence shown here is derived from an EMBL/GenBank/DDBJ whole genome shotgun (WGS) entry which is preliminary data.</text>
</comment>
<accession>A0A1Y1UAV4</accession>
<evidence type="ECO:0000256" key="8">
    <source>
        <dbReference type="SAM" id="Phobius"/>
    </source>
</evidence>
<dbReference type="Pfam" id="PF13813">
    <property type="entry name" value="MBOAT_2"/>
    <property type="match status" value="1"/>
</dbReference>
<evidence type="ECO:0000256" key="2">
    <source>
        <dbReference type="ARBA" id="ARBA00005179"/>
    </source>
</evidence>
<keyword evidence="5 8" id="KW-0812">Transmembrane</keyword>
<comment type="subcellular location">
    <subcellularLocation>
        <location evidence="1">Membrane</location>
        <topology evidence="1">Multi-pass membrane protein</topology>
    </subcellularLocation>
</comment>
<proteinExistence type="inferred from homology"/>
<protein>
    <recommendedName>
        <fullName evidence="9">Wax synthase domain-containing protein</fullName>
    </recommendedName>
</protein>
<evidence type="ECO:0000256" key="1">
    <source>
        <dbReference type="ARBA" id="ARBA00004141"/>
    </source>
</evidence>
<feature type="transmembrane region" description="Helical" evidence="8">
    <location>
        <begin position="21"/>
        <end position="40"/>
    </location>
</feature>
<organism evidence="10 11">
    <name type="scientific">Kockovaella imperatae</name>
    <dbReference type="NCBI Taxonomy" id="4999"/>
    <lineage>
        <taxon>Eukaryota</taxon>
        <taxon>Fungi</taxon>
        <taxon>Dikarya</taxon>
        <taxon>Basidiomycota</taxon>
        <taxon>Agaricomycotina</taxon>
        <taxon>Tremellomycetes</taxon>
        <taxon>Tremellales</taxon>
        <taxon>Cuniculitremaceae</taxon>
        <taxon>Kockovaella</taxon>
    </lineage>
</organism>
<evidence type="ECO:0000256" key="4">
    <source>
        <dbReference type="ARBA" id="ARBA00022679"/>
    </source>
</evidence>
<dbReference type="PANTHER" id="PTHR31595:SF57">
    <property type="entry name" value="OS04G0481900 PROTEIN"/>
    <property type="match status" value="1"/>
</dbReference>
<feature type="transmembrane region" description="Helical" evidence="8">
    <location>
        <begin position="346"/>
        <end position="367"/>
    </location>
</feature>
<comment type="similarity">
    <text evidence="3">Belongs to the wax synthase family.</text>
</comment>
<evidence type="ECO:0000256" key="7">
    <source>
        <dbReference type="ARBA" id="ARBA00023136"/>
    </source>
</evidence>
<dbReference type="GO" id="GO:0008374">
    <property type="term" value="F:O-acyltransferase activity"/>
    <property type="evidence" value="ECO:0007669"/>
    <property type="project" value="InterPro"/>
</dbReference>
<keyword evidence="7 8" id="KW-0472">Membrane</keyword>
<keyword evidence="11" id="KW-1185">Reference proteome</keyword>
<dbReference type="RefSeq" id="XP_021869348.1">
    <property type="nucleotide sequence ID" value="XM_022016687.1"/>
</dbReference>
<dbReference type="GO" id="GO:0006629">
    <property type="term" value="P:lipid metabolic process"/>
    <property type="evidence" value="ECO:0007669"/>
    <property type="project" value="InterPro"/>
</dbReference>
<evidence type="ECO:0000313" key="10">
    <source>
        <dbReference type="EMBL" id="ORX35132.1"/>
    </source>
</evidence>
<name>A0A1Y1UAV4_9TREE</name>